<evidence type="ECO:0000313" key="2">
    <source>
        <dbReference type="EMBL" id="TWU40905.1"/>
    </source>
</evidence>
<organism evidence="2 3">
    <name type="scientific">Novipirellula artificiosorum</name>
    <dbReference type="NCBI Taxonomy" id="2528016"/>
    <lineage>
        <taxon>Bacteria</taxon>
        <taxon>Pseudomonadati</taxon>
        <taxon>Planctomycetota</taxon>
        <taxon>Planctomycetia</taxon>
        <taxon>Pirellulales</taxon>
        <taxon>Pirellulaceae</taxon>
        <taxon>Novipirellula</taxon>
    </lineage>
</organism>
<proteinExistence type="predicted"/>
<feature type="compositionally biased region" description="Pro residues" evidence="1">
    <location>
        <begin position="152"/>
        <end position="164"/>
    </location>
</feature>
<protein>
    <submittedName>
        <fullName evidence="2">Uncharacterized protein</fullName>
    </submittedName>
</protein>
<evidence type="ECO:0000256" key="1">
    <source>
        <dbReference type="SAM" id="MobiDB-lite"/>
    </source>
</evidence>
<dbReference type="EMBL" id="SJPV01000002">
    <property type="protein sequence ID" value="TWU40905.1"/>
    <property type="molecule type" value="Genomic_DNA"/>
</dbReference>
<evidence type="ECO:0000313" key="3">
    <source>
        <dbReference type="Proteomes" id="UP000319143"/>
    </source>
</evidence>
<name>A0A5C6DWZ0_9BACT</name>
<feature type="region of interest" description="Disordered" evidence="1">
    <location>
        <begin position="1"/>
        <end position="26"/>
    </location>
</feature>
<accession>A0A5C6DWZ0</accession>
<dbReference type="AlphaFoldDB" id="A0A5C6DWZ0"/>
<sequence length="170" mass="17959">MPFFLADEGQSEPSFAFRGGHSSNERSGPVMLGRTHLRTCFLVAVVGLIAGQAGCVALNIPSERIADPTDRGGPLGHWRRGGGPHHVSPPGLLSSVQGGETEMLVHDDSYSGEFLRPSSSDTPWGCDTFGGGALTVDPFDASVDEQGTAKPPEVPWPRFHPVPTRPVFGG</sequence>
<dbReference type="Proteomes" id="UP000319143">
    <property type="component" value="Unassembled WGS sequence"/>
</dbReference>
<comment type="caution">
    <text evidence="2">The sequence shown here is derived from an EMBL/GenBank/DDBJ whole genome shotgun (WGS) entry which is preliminary data.</text>
</comment>
<reference evidence="2 3" key="1">
    <citation type="submission" date="2019-02" db="EMBL/GenBank/DDBJ databases">
        <title>Deep-cultivation of Planctomycetes and their phenomic and genomic characterization uncovers novel biology.</title>
        <authorList>
            <person name="Wiegand S."/>
            <person name="Jogler M."/>
            <person name="Boedeker C."/>
            <person name="Pinto D."/>
            <person name="Vollmers J."/>
            <person name="Rivas-Marin E."/>
            <person name="Kohn T."/>
            <person name="Peeters S.H."/>
            <person name="Heuer A."/>
            <person name="Rast P."/>
            <person name="Oberbeckmann S."/>
            <person name="Bunk B."/>
            <person name="Jeske O."/>
            <person name="Meyerdierks A."/>
            <person name="Storesund J.E."/>
            <person name="Kallscheuer N."/>
            <person name="Luecker S."/>
            <person name="Lage O.M."/>
            <person name="Pohl T."/>
            <person name="Merkel B.J."/>
            <person name="Hornburger P."/>
            <person name="Mueller R.-W."/>
            <person name="Bruemmer F."/>
            <person name="Labrenz M."/>
            <person name="Spormann A.M."/>
            <person name="Op Den Camp H."/>
            <person name="Overmann J."/>
            <person name="Amann R."/>
            <person name="Jetten M.S.M."/>
            <person name="Mascher T."/>
            <person name="Medema M.H."/>
            <person name="Devos D.P."/>
            <person name="Kaster A.-K."/>
            <person name="Ovreas L."/>
            <person name="Rohde M."/>
            <person name="Galperin M.Y."/>
            <person name="Jogler C."/>
        </authorList>
    </citation>
    <scope>NUCLEOTIDE SEQUENCE [LARGE SCALE GENOMIC DNA]</scope>
    <source>
        <strain evidence="2 3">Poly41</strain>
    </source>
</reference>
<gene>
    <name evidence="2" type="ORF">Poly41_17400</name>
</gene>
<keyword evidence="3" id="KW-1185">Reference proteome</keyword>
<dbReference type="RefSeq" id="WP_146525426.1">
    <property type="nucleotide sequence ID" value="NZ_SJPV01000002.1"/>
</dbReference>
<dbReference type="OrthoDB" id="279295at2"/>
<feature type="region of interest" description="Disordered" evidence="1">
    <location>
        <begin position="145"/>
        <end position="170"/>
    </location>
</feature>